<reference evidence="2" key="2">
    <citation type="submission" date="2023-02" db="EMBL/GenBank/DDBJ databases">
        <authorList>
            <person name="Swenson N.G."/>
            <person name="Wegrzyn J.L."/>
            <person name="Mcevoy S.L."/>
        </authorList>
    </citation>
    <scope>NUCLEOTIDE SEQUENCE</scope>
    <source>
        <strain evidence="2">91603</strain>
        <tissue evidence="2">Leaf</tissue>
    </source>
</reference>
<feature type="compositionally biased region" description="Basic and acidic residues" evidence="1">
    <location>
        <begin position="136"/>
        <end position="149"/>
    </location>
</feature>
<gene>
    <name evidence="2" type="ORF">LWI28_006092</name>
</gene>
<evidence type="ECO:0000313" key="2">
    <source>
        <dbReference type="EMBL" id="KAI9191266.1"/>
    </source>
</evidence>
<protein>
    <submittedName>
        <fullName evidence="2">Uncharacterized protein</fullName>
    </submittedName>
</protein>
<sequence>MLFVSYSIFDLEPSQNNSAIAFTSTFLSETFLDLSPLSTSMKESLSPSNTREELSFGVIVTIAGLFHLSAQSMPTELYYITLFRASIFRNFSPLATKVTPEENVPGGSEMLDVRASQIEIEGTGTEEDQSVVTADPSKEAREKQDGGSA</sequence>
<accession>A0AAD5P047</accession>
<dbReference type="EMBL" id="JAJSOW010000004">
    <property type="protein sequence ID" value="KAI9191266.1"/>
    <property type="molecule type" value="Genomic_DNA"/>
</dbReference>
<dbReference type="Proteomes" id="UP001064489">
    <property type="component" value="Chromosome 6"/>
</dbReference>
<name>A0AAD5P047_ACENE</name>
<proteinExistence type="predicted"/>
<organism evidence="2 3">
    <name type="scientific">Acer negundo</name>
    <name type="common">Box elder</name>
    <dbReference type="NCBI Taxonomy" id="4023"/>
    <lineage>
        <taxon>Eukaryota</taxon>
        <taxon>Viridiplantae</taxon>
        <taxon>Streptophyta</taxon>
        <taxon>Embryophyta</taxon>
        <taxon>Tracheophyta</taxon>
        <taxon>Spermatophyta</taxon>
        <taxon>Magnoliopsida</taxon>
        <taxon>eudicotyledons</taxon>
        <taxon>Gunneridae</taxon>
        <taxon>Pentapetalae</taxon>
        <taxon>rosids</taxon>
        <taxon>malvids</taxon>
        <taxon>Sapindales</taxon>
        <taxon>Sapindaceae</taxon>
        <taxon>Hippocastanoideae</taxon>
        <taxon>Acereae</taxon>
        <taxon>Acer</taxon>
    </lineage>
</organism>
<dbReference type="AlphaFoldDB" id="A0AAD5P047"/>
<evidence type="ECO:0000256" key="1">
    <source>
        <dbReference type="SAM" id="MobiDB-lite"/>
    </source>
</evidence>
<comment type="caution">
    <text evidence="2">The sequence shown here is derived from an EMBL/GenBank/DDBJ whole genome shotgun (WGS) entry which is preliminary data.</text>
</comment>
<reference evidence="2" key="1">
    <citation type="journal article" date="2022" name="Plant J.">
        <title>Strategies of tolerance reflected in two North American maple genomes.</title>
        <authorList>
            <person name="McEvoy S.L."/>
            <person name="Sezen U.U."/>
            <person name="Trouern-Trend A."/>
            <person name="McMahon S.M."/>
            <person name="Schaberg P.G."/>
            <person name="Yang J."/>
            <person name="Wegrzyn J.L."/>
            <person name="Swenson N.G."/>
        </authorList>
    </citation>
    <scope>NUCLEOTIDE SEQUENCE</scope>
    <source>
        <strain evidence="2">91603</strain>
    </source>
</reference>
<feature type="region of interest" description="Disordered" evidence="1">
    <location>
        <begin position="115"/>
        <end position="149"/>
    </location>
</feature>
<evidence type="ECO:0000313" key="3">
    <source>
        <dbReference type="Proteomes" id="UP001064489"/>
    </source>
</evidence>
<keyword evidence="3" id="KW-1185">Reference proteome</keyword>